<evidence type="ECO:0000313" key="11">
    <source>
        <dbReference type="WBParaSite" id="ACRNAN_scaffold4880.g22682.t1"/>
    </source>
</evidence>
<evidence type="ECO:0000256" key="9">
    <source>
        <dbReference type="PROSITE-ProRule" id="PRU00023"/>
    </source>
</evidence>
<keyword evidence="4" id="KW-0677">Repeat</keyword>
<dbReference type="GO" id="GO:0006543">
    <property type="term" value="P:L-glutamine catabolic process"/>
    <property type="evidence" value="ECO:0007669"/>
    <property type="project" value="TreeGrafter"/>
</dbReference>
<dbReference type="Proteomes" id="UP000887540">
    <property type="component" value="Unplaced"/>
</dbReference>
<dbReference type="HAMAP" id="MF_00313">
    <property type="entry name" value="Glutaminase"/>
    <property type="match status" value="1"/>
</dbReference>
<dbReference type="WBParaSite" id="ACRNAN_scaffold4880.g22682.t1">
    <property type="protein sequence ID" value="ACRNAN_scaffold4880.g22682.t1"/>
    <property type="gene ID" value="ACRNAN_scaffold4880.g22682"/>
</dbReference>
<dbReference type="InterPro" id="IPR036770">
    <property type="entry name" value="Ankyrin_rpt-contain_sf"/>
</dbReference>
<evidence type="ECO:0000256" key="6">
    <source>
        <dbReference type="ARBA" id="ARBA00023043"/>
    </source>
</evidence>
<dbReference type="Gene3D" id="1.25.40.20">
    <property type="entry name" value="Ankyrin repeat-containing domain"/>
    <property type="match status" value="1"/>
</dbReference>
<dbReference type="PANTHER" id="PTHR12544">
    <property type="entry name" value="GLUTAMINASE"/>
    <property type="match status" value="1"/>
</dbReference>
<dbReference type="InterPro" id="IPR015868">
    <property type="entry name" value="Glutaminase"/>
</dbReference>
<evidence type="ECO:0000256" key="7">
    <source>
        <dbReference type="ARBA" id="ARBA00049534"/>
    </source>
</evidence>
<comment type="similarity">
    <text evidence="1">Belongs to the glutaminase family.</text>
</comment>
<dbReference type="FunFam" id="3.40.710.10:FF:000008">
    <property type="entry name" value="Glutaminase, isoform E"/>
    <property type="match status" value="1"/>
</dbReference>
<dbReference type="AlphaFoldDB" id="A0A914E0Z4"/>
<evidence type="ECO:0000256" key="3">
    <source>
        <dbReference type="ARBA" id="ARBA00012918"/>
    </source>
</evidence>
<keyword evidence="5" id="KW-0378">Hydrolase</keyword>
<evidence type="ECO:0000256" key="5">
    <source>
        <dbReference type="ARBA" id="ARBA00022801"/>
    </source>
</evidence>
<name>A0A914E0Z4_9BILA</name>
<protein>
    <recommendedName>
        <fullName evidence="3">glutaminase</fullName>
        <ecNumber evidence="3">3.5.1.2</ecNumber>
    </recommendedName>
    <alternativeName>
        <fullName evidence="8">L-glutamine amidohydrolase</fullName>
    </alternativeName>
</protein>
<evidence type="ECO:0000256" key="1">
    <source>
        <dbReference type="ARBA" id="ARBA00011076"/>
    </source>
</evidence>
<dbReference type="GO" id="GO:0006537">
    <property type="term" value="P:glutamate biosynthetic process"/>
    <property type="evidence" value="ECO:0007669"/>
    <property type="project" value="TreeGrafter"/>
</dbReference>
<dbReference type="Pfam" id="PF04960">
    <property type="entry name" value="Glutaminase"/>
    <property type="match status" value="1"/>
</dbReference>
<dbReference type="PROSITE" id="PS50088">
    <property type="entry name" value="ANK_REPEAT"/>
    <property type="match status" value="1"/>
</dbReference>
<evidence type="ECO:0000313" key="10">
    <source>
        <dbReference type="Proteomes" id="UP000887540"/>
    </source>
</evidence>
<reference evidence="11" key="1">
    <citation type="submission" date="2022-11" db="UniProtKB">
        <authorList>
            <consortium name="WormBaseParasite"/>
        </authorList>
    </citation>
    <scope>IDENTIFICATION</scope>
</reference>
<comment type="catalytic activity">
    <reaction evidence="7">
        <text>L-glutamine + H2O = L-glutamate + NH4(+)</text>
        <dbReference type="Rhea" id="RHEA:15889"/>
        <dbReference type="ChEBI" id="CHEBI:15377"/>
        <dbReference type="ChEBI" id="CHEBI:28938"/>
        <dbReference type="ChEBI" id="CHEBI:29985"/>
        <dbReference type="ChEBI" id="CHEBI:58359"/>
        <dbReference type="EC" id="3.5.1.2"/>
    </reaction>
</comment>
<dbReference type="Pfam" id="PF12796">
    <property type="entry name" value="Ank_2"/>
    <property type="match status" value="1"/>
</dbReference>
<dbReference type="SUPFAM" id="SSF56601">
    <property type="entry name" value="beta-lactamase/transpeptidase-like"/>
    <property type="match status" value="1"/>
</dbReference>
<feature type="repeat" description="ANK" evidence="9">
    <location>
        <begin position="422"/>
        <end position="443"/>
    </location>
</feature>
<keyword evidence="6 9" id="KW-0040">ANK repeat</keyword>
<keyword evidence="10" id="KW-1185">Reference proteome</keyword>
<dbReference type="Gene3D" id="3.40.710.10">
    <property type="entry name" value="DD-peptidase/beta-lactamase superfamily"/>
    <property type="match status" value="1"/>
</dbReference>
<evidence type="ECO:0000256" key="4">
    <source>
        <dbReference type="ARBA" id="ARBA00022737"/>
    </source>
</evidence>
<dbReference type="PANTHER" id="PTHR12544:SF29">
    <property type="entry name" value="GLUTAMINASE"/>
    <property type="match status" value="1"/>
</dbReference>
<comment type="subunit">
    <text evidence="2">Homotetramer.</text>
</comment>
<accession>A0A914E0Z4</accession>
<dbReference type="NCBIfam" id="TIGR03814">
    <property type="entry name" value="Gln_ase"/>
    <property type="match status" value="1"/>
</dbReference>
<dbReference type="InterPro" id="IPR002110">
    <property type="entry name" value="Ankyrin_rpt"/>
</dbReference>
<sequence>MLTRLQSIYKFQNIVKRAVESQDGSFDPKARKLSKADFKGESLPIITKTLQSDLAIPDWSEFCQEIENIYTQCRTISDGKVASFIPQLGRLDSNTWGVAICSVDGQRASWGDVQMPFSIQSVAHVFSYSLAATELGGDYVHKYVGQEPSGRLCDALVLDSHGKPHNPIINSGAILVSSMIQNEKNLADRYEYVLNQFKKVAGNEFIGFNNSVYMSEREKADRNIALSYFMKENKCFPNKISDVTEVVDFYYQLCSIEANCESLAVMAATLANGGVCPITEEHCFDSRACRDVLTLMNSCGMYDYSGQFSFHIGLPSKSSASGVVMIVIPNVLGIVLWSPPLDELGNSARGIAFCQKLIEHFNFHNYDSLVHTESHKVDPRRKQGDDEKNLIVALLFAAESGDMNTIRRIYMKGIDMGLKDYDKRTALHLAACEGHTHVVEFLLHVAKVQPEPRDRWNMTPLDNAKQYNHKDVIQLLQDVIVLSEEKKVPTSDTFYGVMDLIEEKEESESDTLQDVLALSEEKEEPNSNILQDAMIFSEEKEEQKYDTIKGIVMIY</sequence>
<evidence type="ECO:0000256" key="2">
    <source>
        <dbReference type="ARBA" id="ARBA00011881"/>
    </source>
</evidence>
<dbReference type="FunFam" id="1.25.40.20:FF:000069">
    <property type="entry name" value="Glutaminase, isoform E"/>
    <property type="match status" value="1"/>
</dbReference>
<proteinExistence type="inferred from homology"/>
<dbReference type="GO" id="GO:0004359">
    <property type="term" value="F:glutaminase activity"/>
    <property type="evidence" value="ECO:0007669"/>
    <property type="project" value="UniProtKB-EC"/>
</dbReference>
<dbReference type="PROSITE" id="PS50297">
    <property type="entry name" value="ANK_REP_REGION"/>
    <property type="match status" value="1"/>
</dbReference>
<dbReference type="InterPro" id="IPR012338">
    <property type="entry name" value="Beta-lactam/transpept-like"/>
</dbReference>
<dbReference type="SMART" id="SM00248">
    <property type="entry name" value="ANK"/>
    <property type="match status" value="3"/>
</dbReference>
<evidence type="ECO:0000256" key="8">
    <source>
        <dbReference type="ARBA" id="ARBA00077251"/>
    </source>
</evidence>
<dbReference type="SUPFAM" id="SSF48403">
    <property type="entry name" value="Ankyrin repeat"/>
    <property type="match status" value="1"/>
</dbReference>
<dbReference type="EC" id="3.5.1.2" evidence="3"/>
<organism evidence="10 11">
    <name type="scientific">Acrobeloides nanus</name>
    <dbReference type="NCBI Taxonomy" id="290746"/>
    <lineage>
        <taxon>Eukaryota</taxon>
        <taxon>Metazoa</taxon>
        <taxon>Ecdysozoa</taxon>
        <taxon>Nematoda</taxon>
        <taxon>Chromadorea</taxon>
        <taxon>Rhabditida</taxon>
        <taxon>Tylenchina</taxon>
        <taxon>Cephalobomorpha</taxon>
        <taxon>Cephaloboidea</taxon>
        <taxon>Cephalobidae</taxon>
        <taxon>Acrobeloides</taxon>
    </lineage>
</organism>